<feature type="compositionally biased region" description="Pro residues" evidence="19">
    <location>
        <begin position="1099"/>
        <end position="1110"/>
    </location>
</feature>
<dbReference type="InterPro" id="IPR004172">
    <property type="entry name" value="L27_dom"/>
</dbReference>
<keyword evidence="4" id="KW-1003">Cell membrane</keyword>
<dbReference type="CDD" id="cd06671">
    <property type="entry name" value="PDZ7_MUPP1-PD6_PATJ-like"/>
    <property type="match status" value="1"/>
</dbReference>
<feature type="compositionally biased region" description="Polar residues" evidence="19">
    <location>
        <begin position="1074"/>
        <end position="1086"/>
    </location>
</feature>
<dbReference type="PROSITE" id="PS50106">
    <property type="entry name" value="PDZ"/>
    <property type="match status" value="10"/>
</dbReference>
<feature type="domain" description="PDZ" evidence="20">
    <location>
        <begin position="1540"/>
        <end position="1626"/>
    </location>
</feature>
<dbReference type="InterPro" id="IPR036892">
    <property type="entry name" value="L27_dom_sf"/>
</dbReference>
<evidence type="ECO:0000256" key="4">
    <source>
        <dbReference type="ARBA" id="ARBA00022475"/>
    </source>
</evidence>
<dbReference type="Pfam" id="PF09045">
    <property type="entry name" value="L27_2"/>
    <property type="match status" value="1"/>
</dbReference>
<evidence type="ECO:0000256" key="3">
    <source>
        <dbReference type="ARBA" id="ARBA00022427"/>
    </source>
</evidence>
<evidence type="ECO:0000256" key="8">
    <source>
        <dbReference type="ARBA" id="ARBA00022737"/>
    </source>
</evidence>
<protein>
    <recommendedName>
        <fullName evidence="17">Multiple PDZ domain protein</fullName>
    </recommendedName>
    <alternativeName>
        <fullName evidence="18">Multi-PDZ domain protein 1</fullName>
    </alternativeName>
</protein>
<dbReference type="FunFam" id="2.30.42.10:FF:000125">
    <property type="entry name" value="PATJ, crumbs cell polarity complex component"/>
    <property type="match status" value="1"/>
</dbReference>
<dbReference type="SUPFAM" id="SSF50156">
    <property type="entry name" value="PDZ domain-like"/>
    <property type="match status" value="10"/>
</dbReference>
<keyword evidence="9" id="KW-0965">Cell junction</keyword>
<dbReference type="CDD" id="cd06672">
    <property type="entry name" value="PDZ8_MUPP1-PDZ7_PATJ-PDZ2_INAD-like"/>
    <property type="match status" value="1"/>
</dbReference>
<evidence type="ECO:0000256" key="7">
    <source>
        <dbReference type="ARBA" id="ARBA00022599"/>
    </source>
</evidence>
<dbReference type="CDD" id="cd06674">
    <property type="entry name" value="PDZ11_MUPP1-PDZ9_PATJ-like"/>
    <property type="match status" value="1"/>
</dbReference>
<organism evidence="22 23">
    <name type="scientific">Sus scrofa</name>
    <name type="common">Pig</name>
    <dbReference type="NCBI Taxonomy" id="9823"/>
    <lineage>
        <taxon>Eukaryota</taxon>
        <taxon>Metazoa</taxon>
        <taxon>Chordata</taxon>
        <taxon>Craniata</taxon>
        <taxon>Vertebrata</taxon>
        <taxon>Euteleostomi</taxon>
        <taxon>Mammalia</taxon>
        <taxon>Eutheria</taxon>
        <taxon>Laurasiatheria</taxon>
        <taxon>Artiodactyla</taxon>
        <taxon>Suina</taxon>
        <taxon>Suidae</taxon>
        <taxon>Sus</taxon>
    </lineage>
</organism>
<dbReference type="PROSITE" id="PS51022">
    <property type="entry name" value="L27"/>
    <property type="match status" value="1"/>
</dbReference>
<dbReference type="Gene3D" id="1.20.1440.360">
    <property type="match status" value="1"/>
</dbReference>
<dbReference type="CDD" id="cd06668">
    <property type="entry name" value="PDZ4_MUPP1-like"/>
    <property type="match status" value="1"/>
</dbReference>
<keyword evidence="12" id="KW-0966">Cell projection</keyword>
<feature type="domain" description="PDZ" evidence="20">
    <location>
        <begin position="134"/>
        <end position="221"/>
    </location>
</feature>
<dbReference type="PANTHER" id="PTHR19964">
    <property type="entry name" value="MULTIPLE PDZ DOMAIN PROTEIN"/>
    <property type="match status" value="1"/>
</dbReference>
<dbReference type="FunFam" id="2.30.42.10:FF:000057">
    <property type="entry name" value="multiple PDZ domain protein isoform X1"/>
    <property type="match status" value="1"/>
</dbReference>
<dbReference type="CDD" id="cd06667">
    <property type="entry name" value="PDZ2_MUPP1-like"/>
    <property type="match status" value="1"/>
</dbReference>
<keyword evidence="8" id="KW-0677">Repeat</keyword>
<comment type="subcellular location">
    <subcellularLocation>
        <location evidence="15">Apical cell membrane</location>
        <topology evidence="15">Peripheral membrane protein</topology>
    </subcellularLocation>
    <subcellularLocation>
        <location evidence="2">Cell junction</location>
        <location evidence="2">Tight junction</location>
    </subcellularLocation>
    <subcellularLocation>
        <location evidence="1">Cell projection</location>
        <location evidence="1">Dendrite</location>
    </subcellularLocation>
    <subcellularLocation>
        <location evidence="14">Postsynaptic density</location>
    </subcellularLocation>
    <subcellularLocation>
        <location evidence="13">Synapse</location>
        <location evidence="13">Synaptosome</location>
    </subcellularLocation>
</comment>
<evidence type="ECO:0000259" key="21">
    <source>
        <dbReference type="PROSITE" id="PS51022"/>
    </source>
</evidence>
<dbReference type="CDD" id="cd06675">
    <property type="entry name" value="PDZ12_MUPP1-like"/>
    <property type="match status" value="1"/>
</dbReference>
<dbReference type="Gene3D" id="2.30.42.10">
    <property type="match status" value="10"/>
</dbReference>
<keyword evidence="11" id="KW-0472">Membrane</keyword>
<keyword evidence="3" id="KW-0796">Tight junction</keyword>
<dbReference type="SMART" id="SM00228">
    <property type="entry name" value="PDZ"/>
    <property type="match status" value="10"/>
</dbReference>
<evidence type="ECO:0000256" key="13">
    <source>
        <dbReference type="ARBA" id="ARBA00034102"/>
    </source>
</evidence>
<evidence type="ECO:0000256" key="6">
    <source>
        <dbReference type="ARBA" id="ARBA00022553"/>
    </source>
</evidence>
<comment type="function">
    <text evidence="16">Member of the NMDAR signaling complex that may play a role in control of AMPAR potentiation and synaptic plasticity in excitatory synapses. Promotes clustering of HT2RC at the cell surface.</text>
</comment>
<evidence type="ECO:0000259" key="20">
    <source>
        <dbReference type="PROSITE" id="PS50106"/>
    </source>
</evidence>
<dbReference type="FunFam" id="2.30.42.10:FF:000038">
    <property type="entry name" value="Multiple PDZ domain protein isoform X1"/>
    <property type="match status" value="1"/>
</dbReference>
<evidence type="ECO:0000256" key="16">
    <source>
        <dbReference type="ARBA" id="ARBA00057502"/>
    </source>
</evidence>
<dbReference type="CDD" id="cd06669">
    <property type="entry name" value="PDZ5_MUPP1-like"/>
    <property type="match status" value="1"/>
</dbReference>
<evidence type="ECO:0000256" key="14">
    <source>
        <dbReference type="ARBA" id="ARBA00034105"/>
    </source>
</evidence>
<dbReference type="Ensembl" id="ENSSSCT00060023691.1">
    <property type="protein sequence ID" value="ENSSSCP00060009924.1"/>
    <property type="gene ID" value="ENSSSCG00060017652.1"/>
</dbReference>
<dbReference type="FunFam" id="2.30.42.10:FF:000054">
    <property type="entry name" value="multiple PDZ domain protein isoform X1"/>
    <property type="match status" value="1"/>
</dbReference>
<feature type="domain" description="PDZ" evidence="20">
    <location>
        <begin position="457"/>
        <end position="543"/>
    </location>
</feature>
<dbReference type="GO" id="GO:0030425">
    <property type="term" value="C:dendrite"/>
    <property type="evidence" value="ECO:0007669"/>
    <property type="project" value="UniProtKB-SubCell"/>
</dbReference>
<evidence type="ECO:0000256" key="9">
    <source>
        <dbReference type="ARBA" id="ARBA00022949"/>
    </source>
</evidence>
<evidence type="ECO:0000256" key="12">
    <source>
        <dbReference type="ARBA" id="ARBA00023273"/>
    </source>
</evidence>
<feature type="region of interest" description="Disordered" evidence="19">
    <location>
        <begin position="1236"/>
        <end position="1262"/>
    </location>
</feature>
<evidence type="ECO:0000256" key="15">
    <source>
        <dbReference type="ARBA" id="ARBA00037831"/>
    </source>
</evidence>
<name>A0A8D1T743_PIG</name>
<evidence type="ECO:0000256" key="11">
    <source>
        <dbReference type="ARBA" id="ARBA00023136"/>
    </source>
</evidence>
<feature type="domain" description="PDZ" evidence="20">
    <location>
        <begin position="590"/>
        <end position="662"/>
    </location>
</feature>
<keyword evidence="10" id="KW-0770">Synapse</keyword>
<keyword evidence="6" id="KW-0597">Phosphoprotein</keyword>
<evidence type="ECO:0000313" key="22">
    <source>
        <dbReference type="Ensembl" id="ENSSSCP00060009924.1"/>
    </source>
</evidence>
<dbReference type="GO" id="GO:0014069">
    <property type="term" value="C:postsynaptic density"/>
    <property type="evidence" value="ECO:0007669"/>
    <property type="project" value="UniProtKB-SubCell"/>
</dbReference>
<evidence type="ECO:0000256" key="2">
    <source>
        <dbReference type="ARBA" id="ARBA00004435"/>
    </source>
</evidence>
<keyword evidence="5" id="KW-0488">Methylation</keyword>
<evidence type="ECO:0000256" key="5">
    <source>
        <dbReference type="ARBA" id="ARBA00022481"/>
    </source>
</evidence>
<dbReference type="Proteomes" id="UP000694723">
    <property type="component" value="Unplaced"/>
</dbReference>
<evidence type="ECO:0000256" key="1">
    <source>
        <dbReference type="ARBA" id="ARBA00004279"/>
    </source>
</evidence>
<feature type="domain" description="PDZ" evidence="20">
    <location>
        <begin position="972"/>
        <end position="1064"/>
    </location>
</feature>
<proteinExistence type="predicted"/>
<feature type="domain" description="PDZ" evidence="20">
    <location>
        <begin position="366"/>
        <end position="421"/>
    </location>
</feature>
<feature type="domain" description="PDZ" evidence="20">
    <location>
        <begin position="1143"/>
        <end position="1226"/>
    </location>
</feature>
<feature type="compositionally biased region" description="Acidic residues" evidence="19">
    <location>
        <begin position="1114"/>
        <end position="1123"/>
    </location>
</feature>
<feature type="domain" description="PDZ" evidence="20">
    <location>
        <begin position="248"/>
        <end position="328"/>
    </location>
</feature>
<sequence length="1665" mass="181328">MPENPATDKLQVLQVLDRLKMKLQEKGDTSQNEKLSLFYETLKSPLFNQILTLQQSIKQLKGQLSHIPSDCTANFDFSRKGLLVFTDGASTSGNAHRSTNSQSVSGLFPWTTKLGNEDFSSIMQQMAQGRHIESIDIERPSTGGLGFSVVALRGQNLGEVNIFVKEVQPGSIAGRDQRLKENDQILAINHTPLDQNISHQQAIALLQQTTGSLHLVVAREPVHTKSSASTSLTDVTLPETVRWGHIEDVELVNDGSGLGFGIVGGKSSGVVVRTIVPGGLADRDGRLQTGDHILKIGGTNVQGMTSEQVAQVLRNCGNSVRMLVARDPIGEVSVTPPTPAALPVALPAVANRSPGSDSSTPCETYDVELIKKDGQSLGIRIVGYVGTTHTGEASGIYVKSIIPGSAAYHNGQIQVNDQIIAKVPDSLENELKSRWENLLGPDYEVMVATLDTQIADDAELQKYSKLLPIHTLRLGMEVDSFDGHHYISSIAPGGPVDTLNLLQPEDELLEVNGVQLYGKSRREAVSFLKEVPPPFTLVCCRRLFDDEASVDEPRTTEASLSAMEANRNIDVHTEEDDDGELALWSPEVKTVELVKDHKGLGFSILDYQDPLDPTRSVIVIRSLVPDGVAERGGELLPGDRLVSVNEYCLDNTTLAEAVEVLKAVPPGTVRLGICKPLVEEKEEESNILYSNNNEDKTETSGTIHDLNSSLILEAPKGFRDEPYFKEELVDEPFLDLGKAFQSQQKEIDTSKEAWEMHEFMAPRMQEMGEEREMLVDEEYELYQDHLQSMESYPSPHIQEAAPVPSMKELHFGTQWFCDHELPEPQEARSVMSVYSQEMQQCGYSAENMMKENVGIDSLPSVSSTEGNSPRGRFDDLENLNSLTKSSLDLGMMIPTDVQGPGLLVELPAVAQRREQEDLPLYQLPRTQAVSKASAYTGILSSRYATDPCELPEREEGEGEETPNFSHWGPPRIVEIFREPDVSLGISIVGGQTVIKRLKNGEELKGIFIKQVLEDSPAGKTNALKTGDKILEVSGIDLQNASHKEAVEAIKNAGNPVVFVVQSLSSTPRVIPSAHNKTNKIANNQDKNTQEKKEKRRGTAPPPMKLPPPYKAPSDDSDETEEEYAFTNKKIRQRYADLPGELHIIELEKDKNGLGLSLAGNKDRSRMSIFVVGINPEGPAAKDGRMRIGDELLEINNQILYGRSHQNASAIIKTAPSKVKLVFIRNEDAVNQMAVTPFPLPSSSPSSIEDQSGTELVGSEEDGSVEVGIRQLPESASSKLAGGQSKQQKYSTKVSFSSQEIPLAPASYHSTDADFTGYGGFQAPLSVDPATCPIIPGQEMIIEISKGRSGLGLSIVGGKDTPLDAIVIHEVYEEGAAARDGRLWAGDQILEVNGIDLRSASHEEAITALRQTPQKVRLVVYRDEAHYRDEENLEVFPVDLQKKSGRGLGLSIVGKRNGSGVFISDIVKGGAADLDGRLIQGDQILSVNGEDMRSASQETVATILKCAQGLVQLEIGRLRAGSWTSSRKTSQNNQTDVGPRTVEIIRELSDALGISIAGGKGSPLGDIPIFIAMIQASGVAARTQKLKVGDRIVSINGQPLDGLSHADVVNLLKNAYGRIILQVVADTNISAIATQLENMSTGYHLGSPTTEHHPEDTEEQLQMTAD</sequence>
<evidence type="ECO:0000256" key="19">
    <source>
        <dbReference type="SAM" id="MobiDB-lite"/>
    </source>
</evidence>
<keyword evidence="7" id="KW-0771">Synaptosome</keyword>
<dbReference type="InterPro" id="IPR015132">
    <property type="entry name" value="L27_2"/>
</dbReference>
<feature type="domain" description="L27" evidence="21">
    <location>
        <begin position="5"/>
        <end position="65"/>
    </location>
</feature>
<feature type="domain" description="PDZ" evidence="20">
    <location>
        <begin position="1340"/>
        <end position="1423"/>
    </location>
</feature>
<dbReference type="SMART" id="SM00569">
    <property type="entry name" value="L27"/>
    <property type="match status" value="1"/>
</dbReference>
<reference evidence="22" key="1">
    <citation type="submission" date="2025-08" db="UniProtKB">
        <authorList>
            <consortium name="Ensembl"/>
        </authorList>
    </citation>
    <scope>IDENTIFICATION</scope>
</reference>
<dbReference type="InterPro" id="IPR036034">
    <property type="entry name" value="PDZ_sf"/>
</dbReference>
<evidence type="ECO:0000313" key="23">
    <source>
        <dbReference type="Proteomes" id="UP000694723"/>
    </source>
</evidence>
<dbReference type="FunFam" id="2.30.42.10:FF:000044">
    <property type="entry name" value="Multiple PDZ domain protein isoform X1"/>
    <property type="match status" value="1"/>
</dbReference>
<accession>A0A8D1T743</accession>
<dbReference type="CDD" id="cd06673">
    <property type="entry name" value="PDZ10_MUPP1-PDZ8_PATJ-like"/>
    <property type="match status" value="1"/>
</dbReference>
<feature type="region of interest" description="Disordered" evidence="19">
    <location>
        <begin position="1644"/>
        <end position="1665"/>
    </location>
</feature>
<feature type="region of interest" description="Disordered" evidence="19">
    <location>
        <begin position="856"/>
        <end position="876"/>
    </location>
</feature>
<feature type="region of interest" description="Disordered" evidence="19">
    <location>
        <begin position="1069"/>
        <end position="1123"/>
    </location>
</feature>
<dbReference type="FunFam" id="2.30.42.10:FF:000070">
    <property type="entry name" value="Multiple PDZ domain protein"/>
    <property type="match status" value="1"/>
</dbReference>
<dbReference type="FunFam" id="2.30.42.10:FF:000051">
    <property type="entry name" value="Multiple PDZ domain protein isoform X1"/>
    <property type="match status" value="1"/>
</dbReference>
<dbReference type="CDD" id="cd06689">
    <property type="entry name" value="PDZ1_MUPP1-like"/>
    <property type="match status" value="1"/>
</dbReference>
<evidence type="ECO:0000256" key="10">
    <source>
        <dbReference type="ARBA" id="ARBA00023018"/>
    </source>
</evidence>
<evidence type="ECO:0000256" key="17">
    <source>
        <dbReference type="ARBA" id="ARBA00073626"/>
    </source>
</evidence>
<dbReference type="GO" id="GO:0016324">
    <property type="term" value="C:apical plasma membrane"/>
    <property type="evidence" value="ECO:0007669"/>
    <property type="project" value="UniProtKB-SubCell"/>
</dbReference>
<dbReference type="InterPro" id="IPR051342">
    <property type="entry name" value="PDZ_scaffold"/>
</dbReference>
<feature type="domain" description="PDZ" evidence="20">
    <location>
        <begin position="1436"/>
        <end position="1518"/>
    </location>
</feature>
<dbReference type="InterPro" id="IPR001478">
    <property type="entry name" value="PDZ"/>
</dbReference>
<evidence type="ECO:0000256" key="18">
    <source>
        <dbReference type="ARBA" id="ARBA00075678"/>
    </source>
</evidence>
<dbReference type="GO" id="GO:0005923">
    <property type="term" value="C:bicellular tight junction"/>
    <property type="evidence" value="ECO:0007669"/>
    <property type="project" value="UniProtKB-SubCell"/>
</dbReference>
<dbReference type="PANTHER" id="PTHR19964:SF11">
    <property type="entry name" value="INAD-LIKE PROTEIN"/>
    <property type="match status" value="1"/>
</dbReference>
<dbReference type="SUPFAM" id="SSF101288">
    <property type="entry name" value="L27 domain"/>
    <property type="match status" value="1"/>
</dbReference>
<dbReference type="FunFam" id="2.30.42.10:FF:000058">
    <property type="entry name" value="multiple PDZ domain protein isoform X1"/>
    <property type="match status" value="1"/>
</dbReference>
<dbReference type="Pfam" id="PF00595">
    <property type="entry name" value="PDZ"/>
    <property type="match status" value="10"/>
</dbReference>